<dbReference type="AlphaFoldDB" id="A0A1X7IKJ9"/>
<evidence type="ECO:0000313" key="2">
    <source>
        <dbReference type="EMBL" id="SMG15181.1"/>
    </source>
</evidence>
<dbReference type="STRING" id="561720.SAMN06275492_10322"/>
<feature type="transmembrane region" description="Helical" evidence="1">
    <location>
        <begin position="7"/>
        <end position="25"/>
    </location>
</feature>
<keyword evidence="3" id="KW-1185">Reference proteome</keyword>
<evidence type="ECO:0000313" key="3">
    <source>
        <dbReference type="Proteomes" id="UP000193355"/>
    </source>
</evidence>
<dbReference type="OrthoDB" id="1808939at2"/>
<name>A0A1X7IKJ9_9BACT</name>
<dbReference type="EMBL" id="FXBB01000003">
    <property type="protein sequence ID" value="SMG15181.1"/>
    <property type="molecule type" value="Genomic_DNA"/>
</dbReference>
<evidence type="ECO:0000256" key="1">
    <source>
        <dbReference type="SAM" id="Phobius"/>
    </source>
</evidence>
<reference evidence="3" key="1">
    <citation type="submission" date="2017-04" db="EMBL/GenBank/DDBJ databases">
        <authorList>
            <person name="Varghese N."/>
            <person name="Submissions S."/>
        </authorList>
    </citation>
    <scope>NUCLEOTIDE SEQUENCE [LARGE SCALE GENOMIC DNA]</scope>
    <source>
        <strain evidence="3">USBA 82</strain>
    </source>
</reference>
<sequence>MVSRESKWCWWMIVVAVLNLALPFGPLRDRGSLYGSFAFWLSLTVIVIISGAVYTVDWGKSEGDA</sequence>
<feature type="transmembrane region" description="Helical" evidence="1">
    <location>
        <begin position="37"/>
        <end position="56"/>
    </location>
</feature>
<organism evidence="2 3">
    <name type="scientific">Dethiosulfovibrio salsuginis</name>
    <dbReference type="NCBI Taxonomy" id="561720"/>
    <lineage>
        <taxon>Bacteria</taxon>
        <taxon>Thermotogati</taxon>
        <taxon>Synergistota</taxon>
        <taxon>Synergistia</taxon>
        <taxon>Synergistales</taxon>
        <taxon>Dethiosulfovibrionaceae</taxon>
        <taxon>Dethiosulfovibrio</taxon>
    </lineage>
</organism>
<protein>
    <submittedName>
        <fullName evidence="2">Uncharacterized protein</fullName>
    </submittedName>
</protein>
<keyword evidence="1" id="KW-0812">Transmembrane</keyword>
<dbReference type="Proteomes" id="UP000193355">
    <property type="component" value="Unassembled WGS sequence"/>
</dbReference>
<keyword evidence="1" id="KW-1133">Transmembrane helix</keyword>
<accession>A0A1X7IKJ9</accession>
<proteinExistence type="predicted"/>
<gene>
    <name evidence="2" type="ORF">SAMN06275492_10322</name>
</gene>
<keyword evidence="1" id="KW-0472">Membrane</keyword>
<dbReference type="RefSeq" id="WP_143340778.1">
    <property type="nucleotide sequence ID" value="NZ_FXBB01000003.1"/>
</dbReference>